<comment type="function">
    <text evidence="5">An aminoacyl-tRNA editing enzyme that deacylates mischarged D-aminoacyl-tRNAs. Also deacylates mischarged glycyl-tRNA(Ala), protecting cells against glycine mischarging by AlaRS. Acts via tRNA-based rather than protein-based catalysis; rejects L-amino acids rather than detecting D-amino acids in the active site. By recycling D-aminoacyl-tRNA to D-amino acids and free tRNA molecules, this enzyme counteracts the toxicity associated with the formation of D-aminoacyl-tRNA entities in vivo and helps enforce protein L-homochirality.</text>
</comment>
<dbReference type="EC" id="3.1.1.96" evidence="5"/>
<protein>
    <recommendedName>
        <fullName evidence="5">D-aminoacyl-tRNA deacylase</fullName>
        <shortName evidence="5">DTD</shortName>
        <ecNumber evidence="5">3.1.1.96</ecNumber>
    </recommendedName>
    <alternativeName>
        <fullName evidence="5">Gly-tRNA(Ala) deacylase</fullName>
        <ecNumber evidence="5">3.1.1.-</ecNumber>
    </alternativeName>
</protein>
<comment type="catalytic activity">
    <reaction evidence="5">
        <text>a D-aminoacyl-tRNA + H2O = a tRNA + a D-alpha-amino acid + H(+)</text>
        <dbReference type="Rhea" id="RHEA:13953"/>
        <dbReference type="Rhea" id="RHEA-COMP:10123"/>
        <dbReference type="Rhea" id="RHEA-COMP:10124"/>
        <dbReference type="ChEBI" id="CHEBI:15377"/>
        <dbReference type="ChEBI" id="CHEBI:15378"/>
        <dbReference type="ChEBI" id="CHEBI:59871"/>
        <dbReference type="ChEBI" id="CHEBI:78442"/>
        <dbReference type="ChEBI" id="CHEBI:79333"/>
        <dbReference type="EC" id="3.1.1.96"/>
    </reaction>
</comment>
<dbReference type="GO" id="GO:0000049">
    <property type="term" value="F:tRNA binding"/>
    <property type="evidence" value="ECO:0007669"/>
    <property type="project" value="UniProtKB-UniRule"/>
</dbReference>
<evidence type="ECO:0000256" key="5">
    <source>
        <dbReference type="HAMAP-Rule" id="MF_00518"/>
    </source>
</evidence>
<evidence type="ECO:0000313" key="6">
    <source>
        <dbReference type="EMBL" id="EAV39065.1"/>
    </source>
</evidence>
<dbReference type="GO" id="GO:0051500">
    <property type="term" value="F:D-tyrosyl-tRNA(Tyr) deacylase activity"/>
    <property type="evidence" value="ECO:0007669"/>
    <property type="project" value="TreeGrafter"/>
</dbReference>
<dbReference type="GO" id="GO:0019478">
    <property type="term" value="P:D-amino acid catabolic process"/>
    <property type="evidence" value="ECO:0007669"/>
    <property type="project" value="UniProtKB-UniRule"/>
</dbReference>
<comment type="catalytic activity">
    <reaction evidence="5">
        <text>glycyl-tRNA(Ala) + H2O = tRNA(Ala) + glycine + H(+)</text>
        <dbReference type="Rhea" id="RHEA:53744"/>
        <dbReference type="Rhea" id="RHEA-COMP:9657"/>
        <dbReference type="Rhea" id="RHEA-COMP:13640"/>
        <dbReference type="ChEBI" id="CHEBI:15377"/>
        <dbReference type="ChEBI" id="CHEBI:15378"/>
        <dbReference type="ChEBI" id="CHEBI:57305"/>
        <dbReference type="ChEBI" id="CHEBI:78442"/>
        <dbReference type="ChEBI" id="CHEBI:78522"/>
    </reaction>
</comment>
<keyword evidence="3 5" id="KW-0820">tRNA-binding</keyword>
<evidence type="ECO:0000256" key="4">
    <source>
        <dbReference type="ARBA" id="ARBA00022884"/>
    </source>
</evidence>
<dbReference type="SUPFAM" id="SSF69500">
    <property type="entry name" value="DTD-like"/>
    <property type="match status" value="1"/>
</dbReference>
<dbReference type="HOGENOM" id="CLU_076901_1_0_9"/>
<evidence type="ECO:0000313" key="7">
    <source>
        <dbReference type="Proteomes" id="UP000003346"/>
    </source>
</evidence>
<comment type="similarity">
    <text evidence="1 5">Belongs to the DTD family.</text>
</comment>
<comment type="domain">
    <text evidence="5">A Gly-cisPro motif from one monomer fits into the active site of the other monomer to allow specific chiral rejection of L-amino acids.</text>
</comment>
<dbReference type="HAMAP" id="MF_00518">
    <property type="entry name" value="Deacylase_Dtd"/>
    <property type="match status" value="1"/>
</dbReference>
<keyword evidence="4 5" id="KW-0694">RNA-binding</keyword>
<comment type="subcellular location">
    <subcellularLocation>
        <location evidence="5">Cytoplasm</location>
    </subcellularLocation>
</comment>
<comment type="subunit">
    <text evidence="5">Homodimer.</text>
</comment>
<dbReference type="GO" id="GO:0005737">
    <property type="term" value="C:cytoplasm"/>
    <property type="evidence" value="ECO:0007669"/>
    <property type="project" value="UniProtKB-SubCell"/>
</dbReference>
<dbReference type="GO" id="GO:0043908">
    <property type="term" value="F:Ser(Gly)-tRNA(Ala) hydrolase activity"/>
    <property type="evidence" value="ECO:0007669"/>
    <property type="project" value="UniProtKB-UniRule"/>
</dbReference>
<dbReference type="PANTHER" id="PTHR10472:SF5">
    <property type="entry name" value="D-AMINOACYL-TRNA DEACYLASE 1"/>
    <property type="match status" value="1"/>
</dbReference>
<evidence type="ECO:0000256" key="3">
    <source>
        <dbReference type="ARBA" id="ARBA00022555"/>
    </source>
</evidence>
<dbReference type="InterPro" id="IPR023509">
    <property type="entry name" value="DTD-like_sf"/>
</dbReference>
<evidence type="ECO:0000256" key="2">
    <source>
        <dbReference type="ARBA" id="ARBA00022490"/>
    </source>
</evidence>
<keyword evidence="2 5" id="KW-0963">Cytoplasm</keyword>
<feature type="short sequence motif" description="Gly-cisPro motif, important for rejection of L-amino acids" evidence="5">
    <location>
        <begin position="143"/>
        <end position="144"/>
    </location>
</feature>
<dbReference type="GO" id="GO:0106026">
    <property type="term" value="F:Gly-tRNA(Ala) deacylase activity"/>
    <property type="evidence" value="ECO:0007669"/>
    <property type="project" value="UniProtKB-UniRule"/>
</dbReference>
<gene>
    <name evidence="6" type="primary">dtD</name>
    <name evidence="5" type="synonym">dtd</name>
    <name evidence="6" type="ORF">OENOO_62009</name>
</gene>
<dbReference type="PANTHER" id="PTHR10472">
    <property type="entry name" value="D-TYROSYL-TRNA TYR DEACYLASE"/>
    <property type="match status" value="1"/>
</dbReference>
<keyword evidence="5" id="KW-0378">Hydrolase</keyword>
<sequence length="154" mass="17019">MKEVLIMRIVLQKVSSAQVSVGEKILGEIGVGFVLLVGIENTDGKEEVDYLARKISHLRVFADQNDKMNLSITDVKGSILSISQFTLYADTKKGNRPSFINAGDPEHAKTVYQAFNQALMNHNLKVSTGEFGAHMEVKLENDGPVTIIFDTDHK</sequence>
<comment type="caution">
    <text evidence="6">The sequence shown here is derived from an EMBL/GenBank/DDBJ whole genome shotgun (WGS) entry which is preliminary data.</text>
</comment>
<proteinExistence type="inferred from homology"/>
<reference evidence="6 7" key="1">
    <citation type="submission" date="2006-11" db="EMBL/GenBank/DDBJ databases">
        <authorList>
            <consortium name="Laboratoire de Microbiologie (Universite Bourgogne)"/>
            <consortium name="GENOME Express"/>
            <consortium name="UMR Oenologie Ampelologie (Universite Bordeaux 2)"/>
            <person name="Guzzo J."/>
        </authorList>
    </citation>
    <scope>NUCLEOTIDE SEQUENCE [LARGE SCALE GENOMIC DNA]</scope>
    <source>
        <strain evidence="6 7">ATCC BAA-1163</strain>
    </source>
</reference>
<dbReference type="CDD" id="cd00563">
    <property type="entry name" value="Dtyr_deacylase"/>
    <property type="match status" value="1"/>
</dbReference>
<name>A0NK61_OENOE</name>
<organism evidence="6 7">
    <name type="scientific">Oenococcus oeni ATCC BAA-1163</name>
    <dbReference type="NCBI Taxonomy" id="379360"/>
    <lineage>
        <taxon>Bacteria</taxon>
        <taxon>Bacillati</taxon>
        <taxon>Bacillota</taxon>
        <taxon>Bacilli</taxon>
        <taxon>Lactobacillales</taxon>
        <taxon>Lactobacillaceae</taxon>
        <taxon>Oenococcus</taxon>
    </lineage>
</organism>
<accession>A0NK61</accession>
<dbReference type="FunFam" id="3.50.80.10:FF:000001">
    <property type="entry name" value="D-aminoacyl-tRNA deacylase"/>
    <property type="match status" value="1"/>
</dbReference>
<dbReference type="NCBIfam" id="TIGR00256">
    <property type="entry name" value="D-aminoacyl-tRNA deacylase"/>
    <property type="match status" value="1"/>
</dbReference>
<dbReference type="Gene3D" id="3.50.80.10">
    <property type="entry name" value="D-tyrosyl-tRNA(Tyr) deacylase"/>
    <property type="match status" value="1"/>
</dbReference>
<dbReference type="Pfam" id="PF02580">
    <property type="entry name" value="Tyr_Deacylase"/>
    <property type="match status" value="1"/>
</dbReference>
<dbReference type="EMBL" id="AAUV01000057">
    <property type="protein sequence ID" value="EAV39065.1"/>
    <property type="molecule type" value="Genomic_DNA"/>
</dbReference>
<dbReference type="EC" id="3.1.1.-" evidence="5"/>
<dbReference type="Proteomes" id="UP000003346">
    <property type="component" value="Unassembled WGS sequence"/>
</dbReference>
<dbReference type="InterPro" id="IPR003732">
    <property type="entry name" value="Daa-tRNA_deacyls_DTD"/>
</dbReference>
<evidence type="ECO:0000256" key="1">
    <source>
        <dbReference type="ARBA" id="ARBA00009673"/>
    </source>
</evidence>
<dbReference type="AlphaFoldDB" id="A0NK61"/>